<evidence type="ECO:0000313" key="2">
    <source>
        <dbReference type="Proteomes" id="UP000009049"/>
    </source>
</evidence>
<evidence type="ECO:0000313" key="1">
    <source>
        <dbReference type="EMBL" id="EAR14635.1"/>
    </source>
</evidence>
<dbReference type="RefSeq" id="WP_015755423.1">
    <property type="nucleotide sequence ID" value="NC_013222.1"/>
</dbReference>
<dbReference type="OrthoDB" id="1178051at2"/>
<dbReference type="EMBL" id="CP001712">
    <property type="protein sequence ID" value="EAR14635.1"/>
    <property type="molecule type" value="Genomic_DNA"/>
</dbReference>
<protein>
    <submittedName>
        <fullName evidence="1">Uncharacterized protein</fullName>
    </submittedName>
</protein>
<sequence>MKISTILLGVSLLGGTYISQAADSCCHKGDHSGSTELIREMNREFESHLREQAAAVHLDPTSLEVPETDPVIEFDFDTSAYLPVGFDPYAGKIAHYEELDRLNLYTDEEAIDLGFDTDAYLPAGFNPFEGMESPAGALRTARK</sequence>
<dbReference type="STRING" id="313596.RB2501_01126"/>
<dbReference type="AlphaFoldDB" id="A4CP18"/>
<organism evidence="1 2">
    <name type="scientific">Robiginitalea biformata (strain ATCC BAA-864 / DSM 15991 / KCTC 12146 / HTCC2501)</name>
    <dbReference type="NCBI Taxonomy" id="313596"/>
    <lineage>
        <taxon>Bacteria</taxon>
        <taxon>Pseudomonadati</taxon>
        <taxon>Bacteroidota</taxon>
        <taxon>Flavobacteriia</taxon>
        <taxon>Flavobacteriales</taxon>
        <taxon>Flavobacteriaceae</taxon>
        <taxon>Robiginitalea</taxon>
    </lineage>
</organism>
<proteinExistence type="predicted"/>
<reference evidence="1 2" key="1">
    <citation type="journal article" date="2009" name="J. Bacteriol.">
        <title>Complete genome sequence of Robiginitalea biformata HTCC2501.</title>
        <authorList>
            <person name="Oh H.M."/>
            <person name="Giovannoni S.J."/>
            <person name="Lee K."/>
            <person name="Ferriera S."/>
            <person name="Johnson J."/>
            <person name="Cho J.C."/>
        </authorList>
    </citation>
    <scope>NUCLEOTIDE SEQUENCE [LARGE SCALE GENOMIC DNA]</scope>
    <source>
        <strain evidence="2">ATCC BAA-864 / HTCC2501 / KCTC 12146</strain>
    </source>
</reference>
<dbReference type="Proteomes" id="UP000009049">
    <property type="component" value="Chromosome"/>
</dbReference>
<dbReference type="HOGENOM" id="CLU_1804731_0_0_10"/>
<keyword evidence="2" id="KW-1185">Reference proteome</keyword>
<dbReference type="KEGG" id="rbi:RB2501_01126"/>
<gene>
    <name evidence="1" type="ordered locus">RB2501_01126</name>
</gene>
<name>A4CP18_ROBBH</name>
<accession>A4CP18</accession>